<proteinExistence type="predicted"/>
<dbReference type="Proteomes" id="UP000515819">
    <property type="component" value="Chromosome"/>
</dbReference>
<evidence type="ECO:0008006" key="3">
    <source>
        <dbReference type="Google" id="ProtNLM"/>
    </source>
</evidence>
<dbReference type="RefSeq" id="WP_021985536.1">
    <property type="nucleotide sequence ID" value="NZ_CP060632.1"/>
</dbReference>
<dbReference type="AlphaFoldDB" id="A0A7G9FQV6"/>
<name>A0A7G9FQV6_9FIRM</name>
<gene>
    <name evidence="1" type="ORF">H9Q76_06600</name>
</gene>
<sequence>MKKLFLYVLLFVGIFSLCFLLANEYFKQRMQEKEGQKLELAADSISIDTEWKDNGFLVGIQSGRVIVYEADTQQVYEYTDIDAAVLQKLHPSVYQDLLKNVHFDSKKELYRYLESLST</sequence>
<accession>A0A7G9FQV6</accession>
<evidence type="ECO:0000313" key="1">
    <source>
        <dbReference type="EMBL" id="QNM00938.1"/>
    </source>
</evidence>
<reference evidence="1 2" key="1">
    <citation type="submission" date="2020-08" db="EMBL/GenBank/DDBJ databases">
        <authorList>
            <person name="Liu C."/>
            <person name="Sun Q."/>
        </authorList>
    </citation>
    <scope>NUCLEOTIDE SEQUENCE [LARGE SCALE GENOMIC DNA]</scope>
    <source>
        <strain evidence="1 2">NSJ-4</strain>
    </source>
</reference>
<keyword evidence="2" id="KW-1185">Reference proteome</keyword>
<dbReference type="EMBL" id="CP060632">
    <property type="protein sequence ID" value="QNM00938.1"/>
    <property type="molecule type" value="Genomic_DNA"/>
</dbReference>
<protein>
    <recommendedName>
        <fullName evidence="3">Bypass of forespore C C-terminal domain-containing protein</fullName>
    </recommendedName>
</protein>
<dbReference type="KEGG" id="wcp:H9Q76_06600"/>
<organism evidence="1 2">
    <name type="scientific">Wujia chipingensis</name>
    <dbReference type="NCBI Taxonomy" id="2763670"/>
    <lineage>
        <taxon>Bacteria</taxon>
        <taxon>Bacillati</taxon>
        <taxon>Bacillota</taxon>
        <taxon>Clostridia</taxon>
        <taxon>Lachnospirales</taxon>
        <taxon>Lachnospiraceae</taxon>
        <taxon>Wujia</taxon>
    </lineage>
</organism>
<evidence type="ECO:0000313" key="2">
    <source>
        <dbReference type="Proteomes" id="UP000515819"/>
    </source>
</evidence>